<feature type="region of interest" description="Disordered" evidence="1">
    <location>
        <begin position="1"/>
        <end position="22"/>
    </location>
</feature>
<evidence type="ECO:0000313" key="2">
    <source>
        <dbReference type="EMBL" id="AXQ66212.1"/>
    </source>
</evidence>
<dbReference type="KEGG" id="vg:80527540"/>
<evidence type="ECO:0000256" key="1">
    <source>
        <dbReference type="SAM" id="MobiDB-lite"/>
    </source>
</evidence>
<sequence>MKSKIQKHHQKATYTSGTKDDTSLLLQLQKDSKKTQFLHRLFQKLQRSTSNYNHKKAKKRRRTYSTSSSDSNTSAESYATSSSN</sequence>
<feature type="region of interest" description="Disordered" evidence="1">
    <location>
        <begin position="48"/>
        <end position="84"/>
    </location>
</feature>
<protein>
    <submittedName>
        <fullName evidence="2">Uncharacterized protein</fullName>
    </submittedName>
</protein>
<dbReference type="Proteomes" id="UP000289139">
    <property type="component" value="Segment"/>
</dbReference>
<feature type="compositionally biased region" description="Low complexity" evidence="1">
    <location>
        <begin position="64"/>
        <end position="84"/>
    </location>
</feature>
<reference evidence="2 3" key="1">
    <citation type="submission" date="2018-07" db="EMBL/GenBank/DDBJ databases">
        <title>Uncovering a Universe of Circular DNA Viruses in Animal Metagenomes.</title>
        <authorList>
            <person name="Tisza M."/>
            <person name="Buck C."/>
            <person name="Pastrana D."/>
            <person name="Welch N."/>
            <person name="Peretti A."/>
        </authorList>
    </citation>
    <scope>NUCLEOTIDE SEQUENCE [LARGE SCALE GENOMIC DNA]</scope>
    <source>
        <strain evidence="2">Ctbf050</strain>
    </source>
</reference>
<dbReference type="GeneID" id="80527540"/>
<feature type="compositionally biased region" description="Basic residues" evidence="1">
    <location>
        <begin position="53"/>
        <end position="63"/>
    </location>
</feature>
<evidence type="ECO:0000313" key="3">
    <source>
        <dbReference type="Proteomes" id="UP000289139"/>
    </source>
</evidence>
<accession>A0A385E5T9</accession>
<proteinExistence type="predicted"/>
<keyword evidence="3" id="KW-1185">Reference proteome</keyword>
<name>A0A385E5T9_9VIRU</name>
<feature type="compositionally biased region" description="Basic residues" evidence="1">
    <location>
        <begin position="1"/>
        <end position="11"/>
    </location>
</feature>
<dbReference type="RefSeq" id="YP_010790228.1">
    <property type="nucleotide sequence ID" value="NC_075371.1"/>
</dbReference>
<organism evidence="2 3">
    <name type="scientific">Anelloviridae sp</name>
    <dbReference type="NCBI Taxonomy" id="2055263"/>
    <lineage>
        <taxon>Viruses</taxon>
        <taxon>Monodnaviria</taxon>
        <taxon>Shotokuvirae</taxon>
        <taxon>Commensaviricota</taxon>
        <taxon>Cardeaviricetes</taxon>
        <taxon>Sanitavirales</taxon>
        <taxon>Anelloviridae</taxon>
    </lineage>
</organism>
<dbReference type="EMBL" id="MH649114">
    <property type="protein sequence ID" value="AXQ66212.1"/>
    <property type="molecule type" value="Genomic_DNA"/>
</dbReference>